<dbReference type="SUPFAM" id="SSF50965">
    <property type="entry name" value="Galactose oxidase, central domain"/>
    <property type="match status" value="1"/>
</dbReference>
<dbReference type="NCBIfam" id="TIGR04183">
    <property type="entry name" value="Por_Secre_tail"/>
    <property type="match status" value="1"/>
</dbReference>
<dbReference type="EMBL" id="SGXA01000001">
    <property type="protein sequence ID" value="RZS74754.1"/>
    <property type="molecule type" value="Genomic_DNA"/>
</dbReference>
<dbReference type="InterPro" id="IPR015943">
    <property type="entry name" value="WD40/YVTN_repeat-like_dom_sf"/>
</dbReference>
<dbReference type="InterPro" id="IPR011047">
    <property type="entry name" value="Quinoprotein_ADH-like_sf"/>
</dbReference>
<dbReference type="InterPro" id="IPR011043">
    <property type="entry name" value="Gal_Oxase/kelch_b-propeller"/>
</dbReference>
<proteinExistence type="predicted"/>
<dbReference type="OrthoDB" id="615576at2"/>
<dbReference type="SUPFAM" id="SSF50998">
    <property type="entry name" value="Quinoprotein alcohol dehydrogenase-like"/>
    <property type="match status" value="1"/>
</dbReference>
<keyword evidence="1" id="KW-0732">Signal</keyword>
<dbReference type="RefSeq" id="WP_130539199.1">
    <property type="nucleotide sequence ID" value="NZ_CP042431.1"/>
</dbReference>
<dbReference type="Gene3D" id="2.120.10.80">
    <property type="entry name" value="Kelch-type beta propeller"/>
    <property type="match status" value="1"/>
</dbReference>
<dbReference type="InterPro" id="IPR022519">
    <property type="entry name" value="Gloeo/Verruco_rpt"/>
</dbReference>
<dbReference type="Gene3D" id="2.130.10.10">
    <property type="entry name" value="YVTN repeat-like/Quinoprotein amine dehydrogenase"/>
    <property type="match status" value="1"/>
</dbReference>
<feature type="signal peptide" evidence="1">
    <location>
        <begin position="1"/>
        <end position="22"/>
    </location>
</feature>
<gene>
    <name evidence="2" type="ORF">EV199_0605</name>
</gene>
<organism evidence="2 3">
    <name type="scientific">Pseudobacter ginsenosidimutans</name>
    <dbReference type="NCBI Taxonomy" id="661488"/>
    <lineage>
        <taxon>Bacteria</taxon>
        <taxon>Pseudomonadati</taxon>
        <taxon>Bacteroidota</taxon>
        <taxon>Chitinophagia</taxon>
        <taxon>Chitinophagales</taxon>
        <taxon>Chitinophagaceae</taxon>
        <taxon>Pseudobacter</taxon>
    </lineage>
</organism>
<dbReference type="InterPro" id="IPR015915">
    <property type="entry name" value="Kelch-typ_b-propeller"/>
</dbReference>
<evidence type="ECO:0000256" key="1">
    <source>
        <dbReference type="SAM" id="SignalP"/>
    </source>
</evidence>
<evidence type="ECO:0000313" key="2">
    <source>
        <dbReference type="EMBL" id="RZS74754.1"/>
    </source>
</evidence>
<evidence type="ECO:0000313" key="3">
    <source>
        <dbReference type="Proteomes" id="UP000293874"/>
    </source>
</evidence>
<reference evidence="2 3" key="1">
    <citation type="submission" date="2019-02" db="EMBL/GenBank/DDBJ databases">
        <title>Genomic Encyclopedia of Type Strains, Phase IV (KMG-IV): sequencing the most valuable type-strain genomes for metagenomic binning, comparative biology and taxonomic classification.</title>
        <authorList>
            <person name="Goeker M."/>
        </authorList>
    </citation>
    <scope>NUCLEOTIDE SEQUENCE [LARGE SCALE GENOMIC DNA]</scope>
    <source>
        <strain evidence="2 3">DSM 18116</strain>
    </source>
</reference>
<dbReference type="NCBIfam" id="TIGR03803">
    <property type="entry name" value="Gloeo_Verruco"/>
    <property type="match status" value="4"/>
</dbReference>
<accession>A0A4Q7N255</accession>
<comment type="caution">
    <text evidence="2">The sequence shown here is derived from an EMBL/GenBank/DDBJ whole genome shotgun (WGS) entry which is preliminary data.</text>
</comment>
<name>A0A4Q7N255_9BACT</name>
<keyword evidence="3" id="KW-1185">Reference proteome</keyword>
<feature type="chain" id="PRO_5020729049" evidence="1">
    <location>
        <begin position="23"/>
        <end position="1070"/>
    </location>
</feature>
<dbReference type="InterPro" id="IPR026444">
    <property type="entry name" value="Secre_tail"/>
</dbReference>
<sequence>MKKLYAFLFLLQIIAVSTAIHAQGIYQFWGTTPRGGNDDQGLIFSTRSNGTGLSTQHLFEVKNPGKSPYTGFTEYNGKFYRVMKFGGMLDRGMIIEYDPVANTTRNVASLAPLQGGGITGRLTLAGNKLYGVLAKETSFWKGPAQLIEFDPATGSLTSKYIFPETDGGYTMSDLTYYNGRLFGISSEGGNNGYGHIYAYDIAAGTISKRLSFNVIPGVSYDQQMLLHNNRFYLTGDNLVEYNPNTNIATTKLSFVDLFEAKGNRSMVVYNNKIYTGIYTEEFTGTEGKLIEYDPAANQAIIRGDFTAISGTSLYGLTVFNNRIIGTTGGGANGKGMLFEFNPANNAFYAKFYFGNNMGDDPNGFLMEYAGRLYGQTINGGHYNEGTIFYYDPNQNAVLRKFDYGGGIYDPAGKLVYYQGELYGITTKGGYNNRGVIFSYDMATGTFKDRYHLPAANSHPSYENGLILYNNKFYGTVRQEAGGILFEFNPANHQFKILHTFTAVTGTIPLSYPTVYNGKLYGTTSYGGSFNGGVLYEYDLSTSTYTVKVQMGDGFGTEPGAPLMVYNNKLIGTTNKGGNNGEGTLFEYYPANNGMIVRYHFSIGSGHGTRNALTLHNNKFYGMTAVDGPNNAVGSLFTYDPNTFAFANLHPFIPPANAQGLNSVTVFNNKLYGLTRMGGPLLDQGGNMFEYDLLNGQFKNLNDFTGENGRLPEGNEMLVLPALVAPGIPGSCKGIAPATINAANATEWIPFTDEEGKAVAEINANGNVLGNVRISLYTHDGETRKDEAGRFYLNRNVTITTQFTPATPVSVRIYVKKTELDVLKATEGSGINNHTDLTLFKNDDPCSKAVKATALPLSSTADFWGLDYVYSFQVNSFSSFYFASKAYTALPIKMEYFRGTVQPDHNLLQWKASCTNDVDFSVERSTDGVHYSSIGIVWASQADCNTPFKFKDEHPVSGKAWYRLQIKEPDATAEYSSIIELNRSIPGNLQVKVMPNPVTGSQLVMQISSPKMEQLRMFIIDMQGRTLMQQSLTVQKGEQQITVPVTGLPAGAYQLVLQSAIARELTRFIKQ</sequence>
<dbReference type="AlphaFoldDB" id="A0A4Q7N255"/>
<dbReference type="Proteomes" id="UP000293874">
    <property type="component" value="Unassembled WGS sequence"/>
</dbReference>
<protein>
    <submittedName>
        <fullName evidence="2">Putative secreted protein (Por secretion system target)</fullName>
    </submittedName>
</protein>